<dbReference type="Pfam" id="PF17863">
    <property type="entry name" value="AAA_lid_2"/>
    <property type="match status" value="1"/>
</dbReference>
<feature type="domain" description="AAA+ ATPase" evidence="1">
    <location>
        <begin position="53"/>
        <end position="194"/>
    </location>
</feature>
<dbReference type="InterPro" id="IPR003593">
    <property type="entry name" value="AAA+_ATPase"/>
</dbReference>
<name>A0ABS1CK46_9GAMM</name>
<reference evidence="2 3" key="1">
    <citation type="journal article" date="2020" name="Microorganisms">
        <title>Osmotic Adaptation and Compatible Solute Biosynthesis of Phototrophic Bacteria as Revealed from Genome Analyses.</title>
        <authorList>
            <person name="Imhoff J.F."/>
            <person name="Rahn T."/>
            <person name="Kunzel S."/>
            <person name="Keller A."/>
            <person name="Neulinger S.C."/>
        </authorList>
    </citation>
    <scope>NUCLEOTIDE SEQUENCE [LARGE SCALE GENOMIC DNA]</scope>
    <source>
        <strain evidence="2 3">DSM 6210</strain>
    </source>
</reference>
<protein>
    <submittedName>
        <fullName evidence="2">Magnesium chelatase</fullName>
    </submittedName>
</protein>
<dbReference type="PIRSF" id="PIRSF002849">
    <property type="entry name" value="AAA_ATPase_chaperone_MoxR_prd"/>
    <property type="match status" value="1"/>
</dbReference>
<accession>A0ABS1CK46</accession>
<gene>
    <name evidence="2" type="ORF">CKO31_16455</name>
</gene>
<dbReference type="InterPro" id="IPR011703">
    <property type="entry name" value="ATPase_AAA-3"/>
</dbReference>
<proteinExistence type="predicted"/>
<evidence type="ECO:0000313" key="3">
    <source>
        <dbReference type="Proteomes" id="UP000748752"/>
    </source>
</evidence>
<sequence length="329" mass="35188">MPSPAAAHAAPTPADPDVAAGARQIHARLRDNLALVLRGQDQAIRWLLAALAVGGHVLLEDVPGTGKTTLAKALARSIHGTFKRVQFTPDLMPSDILGVSVYDPSEHAFHFRPGPVFTQILLADEINRASPRTQAALLEAMGESQVSVDGDLRALDALFFVIATQNPIELHGTYPLPEAQMDRFALRFGLGYIGEAAEAALLEDQRTADPLSQLRPCAGADDILALRRAVQEVRVAESMRRYIVALAAATRRQEGVALGASPRASLTLMKIAQALALFDGLDYLPPEPVREAAVPVIAHRLGLDPAARYAGRRAADVVRDCLAEVPPPA</sequence>
<organism evidence="2 3">
    <name type="scientific">Thiohalocapsa halophila</name>
    <dbReference type="NCBI Taxonomy" id="69359"/>
    <lineage>
        <taxon>Bacteria</taxon>
        <taxon>Pseudomonadati</taxon>
        <taxon>Pseudomonadota</taxon>
        <taxon>Gammaproteobacteria</taxon>
        <taxon>Chromatiales</taxon>
        <taxon>Chromatiaceae</taxon>
        <taxon>Thiohalocapsa</taxon>
    </lineage>
</organism>
<dbReference type="Gene3D" id="3.40.50.300">
    <property type="entry name" value="P-loop containing nucleotide triphosphate hydrolases"/>
    <property type="match status" value="1"/>
</dbReference>
<dbReference type="SUPFAM" id="SSF52540">
    <property type="entry name" value="P-loop containing nucleoside triphosphate hydrolases"/>
    <property type="match status" value="1"/>
</dbReference>
<evidence type="ECO:0000259" key="1">
    <source>
        <dbReference type="SMART" id="SM00382"/>
    </source>
</evidence>
<dbReference type="Gene3D" id="1.10.8.80">
    <property type="entry name" value="Magnesium chelatase subunit I, C-Terminal domain"/>
    <property type="match status" value="1"/>
</dbReference>
<dbReference type="CDD" id="cd00009">
    <property type="entry name" value="AAA"/>
    <property type="match status" value="1"/>
</dbReference>
<dbReference type="RefSeq" id="WP_200239748.1">
    <property type="nucleotide sequence ID" value="NZ_NRRV01000044.1"/>
</dbReference>
<comment type="caution">
    <text evidence="2">The sequence shown here is derived from an EMBL/GenBank/DDBJ whole genome shotgun (WGS) entry which is preliminary data.</text>
</comment>
<dbReference type="SMART" id="SM00382">
    <property type="entry name" value="AAA"/>
    <property type="match status" value="1"/>
</dbReference>
<dbReference type="PANTHER" id="PTHR42759:SF5">
    <property type="entry name" value="METHANOL DEHYDROGENASE REGULATOR"/>
    <property type="match status" value="1"/>
</dbReference>
<dbReference type="InterPro" id="IPR027417">
    <property type="entry name" value="P-loop_NTPase"/>
</dbReference>
<dbReference type="InterPro" id="IPR041628">
    <property type="entry name" value="ChlI/MoxR_AAA_lid"/>
</dbReference>
<dbReference type="EMBL" id="NRRV01000044">
    <property type="protein sequence ID" value="MBK1632299.1"/>
    <property type="molecule type" value="Genomic_DNA"/>
</dbReference>
<keyword evidence="3" id="KW-1185">Reference proteome</keyword>
<dbReference type="Pfam" id="PF07726">
    <property type="entry name" value="AAA_3"/>
    <property type="match status" value="1"/>
</dbReference>
<evidence type="ECO:0000313" key="2">
    <source>
        <dbReference type="EMBL" id="MBK1632299.1"/>
    </source>
</evidence>
<dbReference type="Proteomes" id="UP000748752">
    <property type="component" value="Unassembled WGS sequence"/>
</dbReference>
<dbReference type="InterPro" id="IPR050764">
    <property type="entry name" value="CbbQ/NirQ/NorQ/GpvN"/>
</dbReference>
<dbReference type="PANTHER" id="PTHR42759">
    <property type="entry name" value="MOXR FAMILY PROTEIN"/>
    <property type="match status" value="1"/>
</dbReference>